<sequence length="75" mass="7902">MPLFPVLNVIAIAFMVGVIVLLATTDSGRNAFYVGAGALVLLTAAYFGFVRGVGREPIVLPPHTVDQRSGDSSRV</sequence>
<reference evidence="1" key="1">
    <citation type="submission" date="2021-11" db="EMBL/GenBank/DDBJ databases">
        <title>Study of the species diversity of bacterial strains isolated from a unique natural object - Shulgan-Tash cave (Bashkiria).</title>
        <authorList>
            <person name="Sazanova A.L."/>
            <person name="Chirak E.R."/>
            <person name="Safronova V.I."/>
        </authorList>
    </citation>
    <scope>NUCLEOTIDE SEQUENCE</scope>
    <source>
        <strain evidence="1">P1</strain>
    </source>
</reference>
<accession>A0AC61U1V5</accession>
<evidence type="ECO:0000313" key="2">
    <source>
        <dbReference type="Proteomes" id="UP001059663"/>
    </source>
</evidence>
<dbReference type="EMBL" id="CP087977">
    <property type="protein sequence ID" value="UUZ43767.1"/>
    <property type="molecule type" value="Genomic_DNA"/>
</dbReference>
<protein>
    <submittedName>
        <fullName evidence="1">Uncharacterized protein</fullName>
    </submittedName>
</protein>
<gene>
    <name evidence="1" type="ORF">LP422_13295</name>
</gene>
<name>A0AC61U1V5_9MICO</name>
<organism evidence="1 2">
    <name type="scientific">Janibacter limosus</name>
    <dbReference type="NCBI Taxonomy" id="53458"/>
    <lineage>
        <taxon>Bacteria</taxon>
        <taxon>Bacillati</taxon>
        <taxon>Actinomycetota</taxon>
        <taxon>Actinomycetes</taxon>
        <taxon>Micrococcales</taxon>
        <taxon>Intrasporangiaceae</taxon>
        <taxon>Janibacter</taxon>
    </lineage>
</organism>
<evidence type="ECO:0000313" key="1">
    <source>
        <dbReference type="EMBL" id="UUZ43767.1"/>
    </source>
</evidence>
<dbReference type="Proteomes" id="UP001059663">
    <property type="component" value="Chromosome"/>
</dbReference>
<proteinExistence type="predicted"/>